<keyword evidence="3" id="KW-1185">Reference proteome</keyword>
<organism evidence="2 3">
    <name type="scientific">Petrolisthes cinctipes</name>
    <name type="common">Flat porcelain crab</name>
    <dbReference type="NCBI Taxonomy" id="88211"/>
    <lineage>
        <taxon>Eukaryota</taxon>
        <taxon>Metazoa</taxon>
        <taxon>Ecdysozoa</taxon>
        <taxon>Arthropoda</taxon>
        <taxon>Crustacea</taxon>
        <taxon>Multicrustacea</taxon>
        <taxon>Malacostraca</taxon>
        <taxon>Eumalacostraca</taxon>
        <taxon>Eucarida</taxon>
        <taxon>Decapoda</taxon>
        <taxon>Pleocyemata</taxon>
        <taxon>Anomura</taxon>
        <taxon>Galatheoidea</taxon>
        <taxon>Porcellanidae</taxon>
        <taxon>Petrolisthes</taxon>
    </lineage>
</organism>
<name>A0AAE1KJ57_PETCI</name>
<dbReference type="EMBL" id="JAWQEG010002081">
    <property type="protein sequence ID" value="KAK3874689.1"/>
    <property type="molecule type" value="Genomic_DNA"/>
</dbReference>
<evidence type="ECO:0000313" key="2">
    <source>
        <dbReference type="EMBL" id="KAK3874689.1"/>
    </source>
</evidence>
<gene>
    <name evidence="2" type="ORF">Pcinc_020399</name>
</gene>
<dbReference type="AlphaFoldDB" id="A0AAE1KJ57"/>
<feature type="region of interest" description="Disordered" evidence="1">
    <location>
        <begin position="239"/>
        <end position="263"/>
    </location>
</feature>
<reference evidence="2" key="1">
    <citation type="submission" date="2023-10" db="EMBL/GenBank/DDBJ databases">
        <title>Genome assemblies of two species of porcelain crab, Petrolisthes cinctipes and Petrolisthes manimaculis (Anomura: Porcellanidae).</title>
        <authorList>
            <person name="Angst P."/>
        </authorList>
    </citation>
    <scope>NUCLEOTIDE SEQUENCE</scope>
    <source>
        <strain evidence="2">PB745_01</strain>
        <tissue evidence="2">Gill</tissue>
    </source>
</reference>
<proteinExistence type="predicted"/>
<evidence type="ECO:0000313" key="3">
    <source>
        <dbReference type="Proteomes" id="UP001286313"/>
    </source>
</evidence>
<protein>
    <submittedName>
        <fullName evidence="2">Uncharacterized protein</fullName>
    </submittedName>
</protein>
<dbReference type="Proteomes" id="UP001286313">
    <property type="component" value="Unassembled WGS sequence"/>
</dbReference>
<accession>A0AAE1KJ57</accession>
<comment type="caution">
    <text evidence="2">The sequence shown here is derived from an EMBL/GenBank/DDBJ whole genome shotgun (WGS) entry which is preliminary data.</text>
</comment>
<evidence type="ECO:0000256" key="1">
    <source>
        <dbReference type="SAM" id="MobiDB-lite"/>
    </source>
</evidence>
<feature type="region of interest" description="Disordered" evidence="1">
    <location>
        <begin position="133"/>
        <end position="161"/>
    </location>
</feature>
<sequence>MAFARTRPYYLIPLQAAWNGNFFVRNNRAIHGYNRMQQPKPYVNRHGYYIQDQRRAMLSNTRSIPLRNALYRALTSSERGEPLIEHTDEYRFNAMMEAARQEAKRKAGERTRQKAIDEANLRKTLAEEAARRKATAEEARRRAHQEAARRIEKEETDAKRKAMRDIVRRRAIEAGEVYSPKKSSTQKTTYESTQSKFKRNIFRSISSSTTPSPHHDHYDRNVTLAEENLKNGLAVDKGNGAVLSINGSPDGPNGAVVKSGRYS</sequence>